<proteinExistence type="predicted"/>
<dbReference type="InterPro" id="IPR054500">
    <property type="entry name" value="Phage_fiber_rpt"/>
</dbReference>
<protein>
    <submittedName>
        <fullName evidence="1">Uncharacterized protein</fullName>
    </submittedName>
</protein>
<reference evidence="1" key="1">
    <citation type="journal article" date="2021" name="Proc. Natl. Acad. Sci. U.S.A.">
        <title>A Catalog of Tens of Thousands of Viruses from Human Metagenomes Reveals Hidden Associations with Chronic Diseases.</title>
        <authorList>
            <person name="Tisza M.J."/>
            <person name="Buck C.B."/>
        </authorList>
    </citation>
    <scope>NUCLEOTIDE SEQUENCE</scope>
    <source>
        <strain evidence="1">Cti5L29</strain>
    </source>
</reference>
<accession>A0A8S5R9E2</accession>
<organism evidence="1">
    <name type="scientific">virus sp. cti5L29</name>
    <dbReference type="NCBI Taxonomy" id="2826813"/>
    <lineage>
        <taxon>Viruses</taxon>
    </lineage>
</organism>
<dbReference type="SUPFAM" id="SSF101967">
    <property type="entry name" value="Adhesin YadA, collagen-binding domain"/>
    <property type="match status" value="1"/>
</dbReference>
<dbReference type="InterPro" id="IPR011049">
    <property type="entry name" value="Serralysin-like_metalloprot_C"/>
</dbReference>
<dbReference type="EMBL" id="BK015841">
    <property type="protein sequence ID" value="DAE27596.1"/>
    <property type="molecule type" value="Genomic_DNA"/>
</dbReference>
<evidence type="ECO:0000313" key="1">
    <source>
        <dbReference type="EMBL" id="DAE27596.1"/>
    </source>
</evidence>
<name>A0A8S5R9E2_9VIRU</name>
<dbReference type="Pfam" id="PF22337">
    <property type="entry name" value="Phage_fiber_rpt"/>
    <property type="match status" value="1"/>
</dbReference>
<sequence length="1059" mass="113050">MDLSKLCSCLNNTAQIDGTINDVEQINSKMTTSGQINSDFNNISRVYVRYKAKDSDNIEVFVDNTTNDISATIKEIQFDSAENFPKIGSDRLIYVDKSTRNAYIWDSEKQTYNSISNGGEIAVDSELSNTSENPVQNKVITDTINKIVTNKTQISGDSEGKFIAGKVLSSKEGSVGIGGNVDVGDFGVVLGWHSSSKGNSDVVIGVNSKRTDNGYSSVAIGGSCKIAGVGNVALGRGAEITNSNSGNTVQIAGGTNNVAGSLQFRSYQLVDPNGKIPNERLSIDLSDTASLTEENTFSGKQNFNGEIEVNGETHHTKNVSLSDSTIKILDTTNDAVTVYGSKEITIEQNGTTVTHKLSLPDKSGTLLTDTDFNTKHSKIQNADTETEHVDEWRLTDPDAKIKIISLVENNETEVGLERNYVALKHAGALGAGEISVSANKAVMESKDLSGNITNLTVSPEKATINEKEIITVVGGTFENRPKVKENGTAVDVSTKSDLENYLEKQSDKEGIYSQVTNQDGQFFVNISENGDTQTFIINKNGATLNGSNLFTSVGGTITGDVNIQGNVTVTGDTTIEKTKNLEVENAIIYTNANKTELKTILSGLAIYKDGTNIYGIMYDPATDSVKLGLGTVDAEGKFIFNSGEGKPVAVRSDSSLLVDGHLIKWDSASNSFVDSGKEISENATAHSIAERTIGGALKSTPISDIDIENQTNNTVATKKDISNKVDKVTGKQLSSNDYTDEDKAKLSGLSNYDDTNIKKEISGITDAIRNMDTAFSQELANKQNTLTAGNNITISDNTISAIDTKYTAGTGIEINADNVISVVGESGPNVVQATGQSETDVMSQKATTDALGNKITKNMLDIYVGTNDTCSDADGNFGQCSQIYKSDGTSYAVRQFLFNKNDFQQDGTNEKTKYSLATDVLRTASISQKTGSATDKIMSQDSVTKELAKSVKKTDIVDNLTTTDATKVLSANQGKVLDDKVSAISGKLARKVETGGSSGSYTTYINNNGNSIELIIGQGSTRVAEILLSADGINVNTTQTFKLNGGTIAYDSATDTFTI</sequence>